<dbReference type="Proteomes" id="UP000366065">
    <property type="component" value="Unassembled WGS sequence"/>
</dbReference>
<accession>A0ABY6VY97</accession>
<proteinExistence type="predicted"/>
<dbReference type="Pfam" id="PF01425">
    <property type="entry name" value="Amidase"/>
    <property type="match status" value="1"/>
</dbReference>
<dbReference type="InterPro" id="IPR000120">
    <property type="entry name" value="Amidase"/>
</dbReference>
<dbReference type="InterPro" id="IPR014085">
    <property type="entry name" value="Allophanate_hydrolase"/>
</dbReference>
<dbReference type="SUPFAM" id="SSF75304">
    <property type="entry name" value="Amidase signature (AS) enzymes"/>
    <property type="match status" value="1"/>
</dbReference>
<gene>
    <name evidence="4" type="ORF">PCA20602_02259</name>
</gene>
<evidence type="ECO:0000259" key="3">
    <source>
        <dbReference type="Pfam" id="PF21986"/>
    </source>
</evidence>
<feature type="domain" description="Allophanate hydrolase C-terminal" evidence="3">
    <location>
        <begin position="498"/>
        <end position="620"/>
    </location>
</feature>
<dbReference type="PANTHER" id="PTHR11895">
    <property type="entry name" value="TRANSAMIDASE"/>
    <property type="match status" value="1"/>
</dbReference>
<dbReference type="Gene3D" id="3.10.490.10">
    <property type="entry name" value="Gamma-glutamyl cyclotransferase-like"/>
    <property type="match status" value="1"/>
</dbReference>
<dbReference type="PANTHER" id="PTHR11895:SF169">
    <property type="entry name" value="GLUTAMYL-TRNA(GLN) AMIDOTRANSFERASE"/>
    <property type="match status" value="1"/>
</dbReference>
<dbReference type="EMBL" id="CABPRV010000004">
    <property type="protein sequence ID" value="VVE03501.1"/>
    <property type="molecule type" value="Genomic_DNA"/>
</dbReference>
<protein>
    <submittedName>
        <fullName evidence="4">Allophanate hydrolase</fullName>
    </submittedName>
</protein>
<dbReference type="NCBIfam" id="NF006043">
    <property type="entry name" value="PRK08186.1"/>
    <property type="match status" value="1"/>
</dbReference>
<sequence>MHSWTITQWLSAYRSGATPAQLLGELVDALVPGDVAWISTVTPAVLEAQLMRLDARLAAVGGDMRKLPLYGVPFAAKDNIDAAGFETTAGCPAFAYAPDTNATLVQRLVDAGAIVIGKTNLDQFATGLVGVRSPYGIPTNTFDPAYISGGSSSGSASVVARGIVPFALGTDTAGSGRVPAGLNNIVGLKPTRGAFSNTGVVPACRTLDCVSVFATTAADATLVYDVAAAFDPLDGLSREAPAQAMRWKVPAAPRFAIPATPEFFGDALAEEAFRDAVAQIEARGATCVPIDFSLFDEVTQLLYDGAWVAERYAAIRDFAQTNEADIHPVVRDIIFKAKAFSAADTFASMYRLADLKRRADAVLAPFDALLVPTAPTHYKIDELLADPVRLNSHLGKYTNFVNLLDWSAFSVPASLRDDGLPFGITFIADAWRERALAEFAGEWHRTTGLTRGATGQPLPADDVAAPHPPATLGAPASARPANDAAFAPTTDSAPAAAIRVAVVGAHLRGMPLNHELTSRGAQFVESTTTSANYRLFALANTSPPKPGLLRTDDGAQIRLELWDVPSAEFGSFVAGVPAPLGIGSVALADGRQVKGFICEPFGLHEAKDITAFGGWAAYIASLADLANVGKTTRGSTPSDA</sequence>
<keyword evidence="5" id="KW-1185">Reference proteome</keyword>
<feature type="region of interest" description="Disordered" evidence="1">
    <location>
        <begin position="448"/>
        <end position="469"/>
    </location>
</feature>
<evidence type="ECO:0000259" key="2">
    <source>
        <dbReference type="Pfam" id="PF01425"/>
    </source>
</evidence>
<feature type="domain" description="Amidase" evidence="2">
    <location>
        <begin position="39"/>
        <end position="436"/>
    </location>
</feature>
<dbReference type="Gene3D" id="1.20.58.1700">
    <property type="match status" value="1"/>
</dbReference>
<evidence type="ECO:0000256" key="1">
    <source>
        <dbReference type="SAM" id="MobiDB-lite"/>
    </source>
</evidence>
<dbReference type="RefSeq" id="WP_150721298.1">
    <property type="nucleotide sequence ID" value="NZ_CABPRV010000004.1"/>
</dbReference>
<dbReference type="NCBIfam" id="TIGR02713">
    <property type="entry name" value="allophanate_hyd"/>
    <property type="match status" value="1"/>
</dbReference>
<evidence type="ECO:0000313" key="5">
    <source>
        <dbReference type="Proteomes" id="UP000366065"/>
    </source>
</evidence>
<comment type="caution">
    <text evidence="4">The sequence shown here is derived from an EMBL/GenBank/DDBJ whole genome shotgun (WGS) entry which is preliminary data.</text>
</comment>
<dbReference type="InterPro" id="IPR036928">
    <property type="entry name" value="AS_sf"/>
</dbReference>
<name>A0ABY6VY97_9BURK</name>
<dbReference type="Pfam" id="PF21986">
    <property type="entry name" value="AH_C"/>
    <property type="match status" value="1"/>
</dbReference>
<keyword evidence="4" id="KW-0378">Hydrolase</keyword>
<dbReference type="InterPro" id="IPR023631">
    <property type="entry name" value="Amidase_dom"/>
</dbReference>
<reference evidence="4 5" key="1">
    <citation type="submission" date="2019-08" db="EMBL/GenBank/DDBJ databases">
        <authorList>
            <person name="Peeters C."/>
        </authorList>
    </citation>
    <scope>NUCLEOTIDE SEQUENCE [LARGE SCALE GENOMIC DNA]</scope>
    <source>
        <strain evidence="4 5">LMG 20602</strain>
    </source>
</reference>
<evidence type="ECO:0000313" key="4">
    <source>
        <dbReference type="EMBL" id="VVE03501.1"/>
    </source>
</evidence>
<dbReference type="InterPro" id="IPR053844">
    <property type="entry name" value="AH_C"/>
</dbReference>
<dbReference type="GO" id="GO:0016787">
    <property type="term" value="F:hydrolase activity"/>
    <property type="evidence" value="ECO:0007669"/>
    <property type="project" value="UniProtKB-KW"/>
</dbReference>
<dbReference type="Gene3D" id="3.90.1300.10">
    <property type="entry name" value="Amidase signature (AS) domain"/>
    <property type="match status" value="1"/>
</dbReference>
<organism evidence="4 5">
    <name type="scientific">Pandoraea capi</name>
    <dbReference type="NCBI Taxonomy" id="2508286"/>
    <lineage>
        <taxon>Bacteria</taxon>
        <taxon>Pseudomonadati</taxon>
        <taxon>Pseudomonadota</taxon>
        <taxon>Betaproteobacteria</taxon>
        <taxon>Burkholderiales</taxon>
        <taxon>Burkholderiaceae</taxon>
        <taxon>Pandoraea</taxon>
    </lineage>
</organism>